<organism evidence="2 3">
    <name type="scientific">Pedobacter yonginense</name>
    <dbReference type="NCBI Taxonomy" id="651869"/>
    <lineage>
        <taxon>Bacteria</taxon>
        <taxon>Pseudomonadati</taxon>
        <taxon>Bacteroidota</taxon>
        <taxon>Sphingobacteriia</taxon>
        <taxon>Sphingobacteriales</taxon>
        <taxon>Sphingobacteriaceae</taxon>
        <taxon>Pedobacter</taxon>
    </lineage>
</organism>
<comment type="caution">
    <text evidence="2">The sequence shown here is derived from an EMBL/GenBank/DDBJ whole genome shotgun (WGS) entry which is preliminary data.</text>
</comment>
<proteinExistence type="predicted"/>
<keyword evidence="3" id="KW-1185">Reference proteome</keyword>
<evidence type="ECO:0000313" key="3">
    <source>
        <dbReference type="Proteomes" id="UP000245379"/>
    </source>
</evidence>
<sequence>MNITETPFGLLFTEKAVPRWIELFSLIFIIALLFLIREIVKIIKEEKGRQRNKSLIIYFGIGLILAVGLSMVYPIKQYDSSHVQVFINYRGDKKNVVVTSSKSKLTYQSPLHNFKGYWVEVKVSSIKDNNRNSKLSYKLNLLRKDGLSLSLGEYQKSEFSAVLSKIKQVGLPKISTGIYALRDGSEDQPVTLGYDPTKIHQNLRNVKTTLNPDGTAVAYSLKANPLVGKISIIILTILWLFVFGQATGSYEDKKLYYLGVPLSILFSIAVVLFNLSYLNATQHIKFSKEGYASYSESKLLGKFHYYTGNWKDVKTVMVSVGADENMGIILCEAAIESDHKVLGSAFSAAIKGKYKYIRTESLDLYNQIILADYVLNRRFNP</sequence>
<evidence type="ECO:0000256" key="1">
    <source>
        <dbReference type="SAM" id="Phobius"/>
    </source>
</evidence>
<keyword evidence="1" id="KW-1133">Transmembrane helix</keyword>
<reference evidence="2 3" key="1">
    <citation type="submission" date="2018-05" db="EMBL/GenBank/DDBJ databases">
        <title>Pedobacter paludis sp. nov., isolated from wetland soil.</title>
        <authorList>
            <person name="Zhang Y."/>
            <person name="Wang G."/>
        </authorList>
    </citation>
    <scope>NUCLEOTIDE SEQUENCE [LARGE SCALE GENOMIC DNA]</scope>
    <source>
        <strain evidence="2 3">KCTC22721</strain>
    </source>
</reference>
<feature type="transmembrane region" description="Helical" evidence="1">
    <location>
        <begin position="226"/>
        <end position="243"/>
    </location>
</feature>
<feature type="transmembrane region" description="Helical" evidence="1">
    <location>
        <begin position="20"/>
        <end position="43"/>
    </location>
</feature>
<dbReference type="Proteomes" id="UP000245379">
    <property type="component" value="Unassembled WGS sequence"/>
</dbReference>
<accession>A0A317EJB8</accession>
<keyword evidence="1" id="KW-0812">Transmembrane</keyword>
<gene>
    <name evidence="2" type="ORF">DHW03_18140</name>
</gene>
<feature type="transmembrane region" description="Helical" evidence="1">
    <location>
        <begin position="55"/>
        <end position="75"/>
    </location>
</feature>
<protein>
    <submittedName>
        <fullName evidence="2">Uncharacterized protein</fullName>
    </submittedName>
</protein>
<dbReference type="RefSeq" id="WP_109927274.1">
    <property type="nucleotide sequence ID" value="NZ_QGNZ01000005.1"/>
</dbReference>
<keyword evidence="1" id="KW-0472">Membrane</keyword>
<evidence type="ECO:0000313" key="2">
    <source>
        <dbReference type="EMBL" id="PWS25973.1"/>
    </source>
</evidence>
<name>A0A317EJB8_9SPHI</name>
<feature type="transmembrane region" description="Helical" evidence="1">
    <location>
        <begin position="255"/>
        <end position="278"/>
    </location>
</feature>
<dbReference type="EMBL" id="QGNZ01000005">
    <property type="protein sequence ID" value="PWS25973.1"/>
    <property type="molecule type" value="Genomic_DNA"/>
</dbReference>
<dbReference type="AlphaFoldDB" id="A0A317EJB8"/>